<organism evidence="1 2">
    <name type="scientific">Pseudomonas azotoformans</name>
    <dbReference type="NCBI Taxonomy" id="47878"/>
    <lineage>
        <taxon>Bacteria</taxon>
        <taxon>Pseudomonadati</taxon>
        <taxon>Pseudomonadota</taxon>
        <taxon>Gammaproteobacteria</taxon>
        <taxon>Pseudomonadales</taxon>
        <taxon>Pseudomonadaceae</taxon>
        <taxon>Pseudomonas</taxon>
    </lineage>
</organism>
<proteinExistence type="predicted"/>
<dbReference type="AlphaFoldDB" id="A0A127HS05"/>
<dbReference type="Proteomes" id="UP000070516">
    <property type="component" value="Chromosome"/>
</dbReference>
<evidence type="ECO:0000313" key="2">
    <source>
        <dbReference type="Proteomes" id="UP000070516"/>
    </source>
</evidence>
<gene>
    <name evidence="1" type="ORF">AYR47_02485</name>
</gene>
<protein>
    <submittedName>
        <fullName evidence="1">Uncharacterized protein</fullName>
    </submittedName>
</protein>
<evidence type="ECO:0000313" key="1">
    <source>
        <dbReference type="EMBL" id="AMN77259.1"/>
    </source>
</evidence>
<name>A0A127HS05_PSEAZ</name>
<dbReference type="KEGG" id="pazo:AYR47_02485"/>
<sequence>MMFDYVGTFPIPAELLPQRLRDLLEPVGTDPMLKVEVSSFTETDYGPNSETVHMLMAVVPDTGEGAQPLLHSDQGVVAYGVPDVREKGSQRDFNPDVCGYDYIVASWSNSSFYTYSLAEKVWMALGLTPRCIGNEQQKMIYDDLGLPEFAVAEGEVSGQYHYKASRNIRWFMSNEYLRKYLWLRGARGVRQFYYQSLLQDSPQLRAMMHGEKSITFGEPEDWFDVDLREDGGDLLLQVWATVESVSCVLCPGQTAEGLNWPGVPVAVTRQIANGMVDGTSVYLDDCFLERYEQSSFYDSTPVNLYGHWYCSPSYLGQWHFTDCRRVGRNMIRVSVRELYKGKPDREILHAHTYSLDPVRVAQFDHTEEHIVSKTDRLLVQLLSLGESLSRLGAILGIQKSPVELVGFSREEVENNGWLHYPQLAKLAQVSPLNMTQQAFLARCKSIHEIWQKLPNGFLRQVLQVAGVPKAKIANLASLKLLEVLLNIVERLDAQGEASDAFKCDEDPEGWNARNTGIAMLFVANDLRIADAHDSVGESLNKMQAQGFDTASMHQGYGRALDFVLDGVINGFSAINGPLGRILERG</sequence>
<accession>A0A127HS05</accession>
<reference evidence="1 2" key="1">
    <citation type="submission" date="2016-02" db="EMBL/GenBank/DDBJ databases">
        <title>Complete genome sequence of Pseudomonas azotoformans S4.</title>
        <authorList>
            <person name="Fang Y."/>
            <person name="Wu L."/>
            <person name="Feng G."/>
        </authorList>
    </citation>
    <scope>NUCLEOTIDE SEQUENCE [LARGE SCALE GENOMIC DNA]</scope>
    <source>
        <strain evidence="1 2">S4</strain>
    </source>
</reference>
<dbReference type="EMBL" id="CP014546">
    <property type="protein sequence ID" value="AMN77259.1"/>
    <property type="molecule type" value="Genomic_DNA"/>
</dbReference>